<dbReference type="EMBL" id="BJYS01000059">
    <property type="protein sequence ID" value="GEO07364.1"/>
    <property type="molecule type" value="Genomic_DNA"/>
</dbReference>
<dbReference type="InterPro" id="IPR013901">
    <property type="entry name" value="Anthrone_oxy"/>
</dbReference>
<organism evidence="2 3">
    <name type="scientific">Adhaeribacter aerolatus</name>
    <dbReference type="NCBI Taxonomy" id="670289"/>
    <lineage>
        <taxon>Bacteria</taxon>
        <taxon>Pseudomonadati</taxon>
        <taxon>Bacteroidota</taxon>
        <taxon>Cytophagia</taxon>
        <taxon>Cytophagales</taxon>
        <taxon>Hymenobacteraceae</taxon>
        <taxon>Adhaeribacter</taxon>
    </lineage>
</organism>
<comment type="caution">
    <text evidence="2">The sequence shown here is derived from an EMBL/GenBank/DDBJ whole genome shotgun (WGS) entry which is preliminary data.</text>
</comment>
<evidence type="ECO:0000313" key="3">
    <source>
        <dbReference type="Proteomes" id="UP000321532"/>
    </source>
</evidence>
<feature type="transmembrane region" description="Helical" evidence="1">
    <location>
        <begin position="136"/>
        <end position="155"/>
    </location>
</feature>
<dbReference type="RefSeq" id="WP_146905393.1">
    <property type="nucleotide sequence ID" value="NZ_BJYS01000059.1"/>
</dbReference>
<feature type="transmembrane region" description="Helical" evidence="1">
    <location>
        <begin position="51"/>
        <end position="75"/>
    </location>
</feature>
<dbReference type="OrthoDB" id="5506870at2"/>
<proteinExistence type="predicted"/>
<evidence type="ECO:0000256" key="1">
    <source>
        <dbReference type="SAM" id="Phobius"/>
    </source>
</evidence>
<name>A0A512B5Y0_9BACT</name>
<keyword evidence="1" id="KW-1133">Transmembrane helix</keyword>
<dbReference type="Pfam" id="PF08592">
    <property type="entry name" value="Anthrone_oxy"/>
    <property type="match status" value="1"/>
</dbReference>
<accession>A0A512B5Y0</accession>
<dbReference type="Proteomes" id="UP000321532">
    <property type="component" value="Unassembled WGS sequence"/>
</dbReference>
<feature type="transmembrane region" description="Helical" evidence="1">
    <location>
        <begin position="87"/>
        <end position="108"/>
    </location>
</feature>
<keyword evidence="3" id="KW-1185">Reference proteome</keyword>
<evidence type="ECO:0008006" key="4">
    <source>
        <dbReference type="Google" id="ProtNLM"/>
    </source>
</evidence>
<reference evidence="2 3" key="1">
    <citation type="submission" date="2019-07" db="EMBL/GenBank/DDBJ databases">
        <title>Whole genome shotgun sequence of Adhaeribacter aerolatus NBRC 106133.</title>
        <authorList>
            <person name="Hosoyama A."/>
            <person name="Uohara A."/>
            <person name="Ohji S."/>
            <person name="Ichikawa N."/>
        </authorList>
    </citation>
    <scope>NUCLEOTIDE SEQUENCE [LARGE SCALE GENOMIC DNA]</scope>
    <source>
        <strain evidence="2 3">NBRC 106133</strain>
    </source>
</reference>
<gene>
    <name evidence="2" type="ORF">AAE02nite_50280</name>
</gene>
<dbReference type="AlphaFoldDB" id="A0A512B5Y0"/>
<protein>
    <recommendedName>
        <fullName evidence="4">DUF1772 domain-containing protein</fullName>
    </recommendedName>
</protein>
<evidence type="ECO:0000313" key="2">
    <source>
        <dbReference type="EMBL" id="GEO07364.1"/>
    </source>
</evidence>
<feature type="transmembrane region" description="Helical" evidence="1">
    <location>
        <begin position="16"/>
        <end position="39"/>
    </location>
</feature>
<keyword evidence="1" id="KW-0812">Transmembrane</keyword>
<sequence>MRGETKRTLLGLNHSLLFLCTSMYLGTGWSLLLFSFPIAPELTPDNYYMQFVPQVTAATKFFTYMTMVMLATALIMTIAEWRSYKRWFPIGVLLGVILATALTIIYIIPYNEQMAAGIKDAAVLREVLDKWMRLNVIRVSLWTVQWLCMMSYFYIKYLESYRYKNQTISSQRNAPVAA</sequence>
<keyword evidence="1" id="KW-0472">Membrane</keyword>